<name>H3APC0_LATCH</name>
<proteinExistence type="predicted"/>
<gene>
    <name evidence="1" type="primary">LOC102359886</name>
</gene>
<organism evidence="1 2">
    <name type="scientific">Latimeria chalumnae</name>
    <name type="common">Coelacanth</name>
    <dbReference type="NCBI Taxonomy" id="7897"/>
    <lineage>
        <taxon>Eukaryota</taxon>
        <taxon>Metazoa</taxon>
        <taxon>Chordata</taxon>
        <taxon>Craniata</taxon>
        <taxon>Vertebrata</taxon>
        <taxon>Euteleostomi</taxon>
        <taxon>Coelacanthiformes</taxon>
        <taxon>Coelacanthidae</taxon>
        <taxon>Latimeria</taxon>
    </lineage>
</organism>
<dbReference type="Ensembl" id="ENSLACT00000011579.2">
    <property type="protein sequence ID" value="ENSLACP00000011491.2"/>
    <property type="gene ID" value="ENSLACG00000010109.2"/>
</dbReference>
<dbReference type="GeneID" id="102359886"/>
<reference evidence="1" key="2">
    <citation type="submission" date="2025-08" db="UniProtKB">
        <authorList>
            <consortium name="Ensembl"/>
        </authorList>
    </citation>
    <scope>IDENTIFICATION</scope>
</reference>
<dbReference type="STRING" id="7897.ENSLACP00000011491"/>
<evidence type="ECO:0000313" key="1">
    <source>
        <dbReference type="Ensembl" id="ENSLACP00000011491.2"/>
    </source>
</evidence>
<dbReference type="PANTHER" id="PTHR14889:SF2">
    <property type="entry name" value="GENE 6377-RELATED"/>
    <property type="match status" value="1"/>
</dbReference>
<dbReference type="EMBL" id="AFYH01129903">
    <property type="status" value="NOT_ANNOTATED_CDS"/>
    <property type="molecule type" value="Genomic_DNA"/>
</dbReference>
<dbReference type="OMA" id="CQNYPDL"/>
<dbReference type="Pfam" id="PF15133">
    <property type="entry name" value="TASL"/>
    <property type="match status" value="1"/>
</dbReference>
<dbReference type="OrthoDB" id="8778600at2759"/>
<dbReference type="RefSeq" id="XP_006002453.2">
    <property type="nucleotide sequence ID" value="XM_006002391.3"/>
</dbReference>
<keyword evidence="2" id="KW-1185">Reference proteome</keyword>
<dbReference type="AlphaFoldDB" id="H3APC0"/>
<dbReference type="HOGENOM" id="CLU_075832_0_0_1"/>
<dbReference type="GeneTree" id="ENSGT00390000011425"/>
<dbReference type="InParanoid" id="H3APC0"/>
<evidence type="ECO:0000313" key="2">
    <source>
        <dbReference type="Proteomes" id="UP000008672"/>
    </source>
</evidence>
<dbReference type="PANTHER" id="PTHR14889">
    <property type="entry name" value="RCG36411"/>
    <property type="match status" value="1"/>
</dbReference>
<sequence>MLGEGFLLGIGYEQDKHHRQLAPYDCQNSRKGCARQDSWENLAEDFILVDDAMSKVQVMEGKSQSAPDIKESKLENVLQYQLTQEELKKDCPRASILTKQTSDAVPVPRSYQHIEPHLDLYTSWSCKNIYWNYPDLHIGGDHVGDIDTSDVLYVTERELQNCDGPILHSVDMDPASSPPRSCLENHQAAVVANAEEVPEKGFPLPKQPLSNSILNNYMEEKIIELYKQYLEDSLSRNASPTQILTSSFVLHNVHQLSLHISQEQNMETTRAKEMVLNCLFSVVSGNSSEFSTPNLQISHIKCSTTMKKKSILKSTYVR</sequence>
<dbReference type="InterPro" id="IPR027869">
    <property type="entry name" value="TASL"/>
</dbReference>
<dbReference type="KEGG" id="lcm:102359886"/>
<protein>
    <submittedName>
        <fullName evidence="1">Uncharacterized protein</fullName>
    </submittedName>
</protein>
<accession>H3APC0</accession>
<reference evidence="2" key="1">
    <citation type="submission" date="2011-08" db="EMBL/GenBank/DDBJ databases">
        <title>The draft genome of Latimeria chalumnae.</title>
        <authorList>
            <person name="Di Palma F."/>
            <person name="Alfoldi J."/>
            <person name="Johnson J."/>
            <person name="Berlin A."/>
            <person name="Gnerre S."/>
            <person name="Jaffe D."/>
            <person name="MacCallum I."/>
            <person name="Young S."/>
            <person name="Walker B.J."/>
            <person name="Lander E."/>
            <person name="Lindblad-Toh K."/>
        </authorList>
    </citation>
    <scope>NUCLEOTIDE SEQUENCE [LARGE SCALE GENOMIC DNA]</scope>
    <source>
        <strain evidence="2">Wild caught</strain>
    </source>
</reference>
<dbReference type="eggNOG" id="ENOG502S61A">
    <property type="taxonomic scope" value="Eukaryota"/>
</dbReference>
<dbReference type="GO" id="GO:0034121">
    <property type="term" value="P:regulation of toll-like receptor signaling pathway"/>
    <property type="evidence" value="ECO:0007669"/>
    <property type="project" value="InterPro"/>
</dbReference>
<reference evidence="1" key="3">
    <citation type="submission" date="2025-09" db="UniProtKB">
        <authorList>
            <consortium name="Ensembl"/>
        </authorList>
    </citation>
    <scope>IDENTIFICATION</scope>
</reference>
<dbReference type="Proteomes" id="UP000008672">
    <property type="component" value="Unassembled WGS sequence"/>
</dbReference>